<comment type="caution">
    <text evidence="1">The sequence shown here is derived from an EMBL/GenBank/DDBJ whole genome shotgun (WGS) entry which is preliminary data.</text>
</comment>
<reference evidence="1 2" key="1">
    <citation type="submission" date="2022-04" db="EMBL/GenBank/DDBJ databases">
        <title>Positive selection, recombination, and allopatry shape intraspecific diversity of widespread and dominant cyanobacteria.</title>
        <authorList>
            <person name="Wei J."/>
            <person name="Shu W."/>
            <person name="Hu C."/>
        </authorList>
    </citation>
    <scope>NUCLEOTIDE SEQUENCE [LARGE SCALE GENOMIC DNA]</scope>
    <source>
        <strain evidence="1 2">AS-A4</strain>
    </source>
</reference>
<dbReference type="Proteomes" id="UP001476950">
    <property type="component" value="Unassembled WGS sequence"/>
</dbReference>
<evidence type="ECO:0000313" key="1">
    <source>
        <dbReference type="EMBL" id="MEP1061921.1"/>
    </source>
</evidence>
<organism evidence="1 2">
    <name type="scientific">Stenomitos frigidus AS-A4</name>
    <dbReference type="NCBI Taxonomy" id="2933935"/>
    <lineage>
        <taxon>Bacteria</taxon>
        <taxon>Bacillati</taxon>
        <taxon>Cyanobacteriota</taxon>
        <taxon>Cyanophyceae</taxon>
        <taxon>Leptolyngbyales</taxon>
        <taxon>Leptolyngbyaceae</taxon>
        <taxon>Stenomitos</taxon>
    </lineage>
</organism>
<evidence type="ECO:0000313" key="2">
    <source>
        <dbReference type="Proteomes" id="UP001476950"/>
    </source>
</evidence>
<keyword evidence="2" id="KW-1185">Reference proteome</keyword>
<dbReference type="EMBL" id="JAMPLM010000048">
    <property type="protein sequence ID" value="MEP1061921.1"/>
    <property type="molecule type" value="Genomic_DNA"/>
</dbReference>
<gene>
    <name evidence="1" type="ORF">NDI38_26460</name>
</gene>
<evidence type="ECO:0008006" key="3">
    <source>
        <dbReference type="Google" id="ProtNLM"/>
    </source>
</evidence>
<proteinExistence type="predicted"/>
<name>A0ABV0KSF6_9CYAN</name>
<protein>
    <recommendedName>
        <fullName evidence="3">Transposase</fullName>
    </recommendedName>
</protein>
<accession>A0ABV0KSF6</accession>
<sequence length="74" mass="9077">MKWHRRFHLWFRLARHKVTPWLVLVIATLKLTWTCGAEHTKEQARLMTALTKIDFVSWFELAQEVVDDLPYWFY</sequence>